<dbReference type="OrthoDB" id="5413827at2759"/>
<dbReference type="EMBL" id="JAGPXD010000004">
    <property type="protein sequence ID" value="KAH7358897.1"/>
    <property type="molecule type" value="Genomic_DNA"/>
</dbReference>
<reference evidence="2" key="1">
    <citation type="journal article" date="2021" name="Nat. Commun.">
        <title>Genetic determinants of endophytism in the Arabidopsis root mycobiome.</title>
        <authorList>
            <person name="Mesny F."/>
            <person name="Miyauchi S."/>
            <person name="Thiergart T."/>
            <person name="Pickel B."/>
            <person name="Atanasova L."/>
            <person name="Karlsson M."/>
            <person name="Huettel B."/>
            <person name="Barry K.W."/>
            <person name="Haridas S."/>
            <person name="Chen C."/>
            <person name="Bauer D."/>
            <person name="Andreopoulos W."/>
            <person name="Pangilinan J."/>
            <person name="LaButti K."/>
            <person name="Riley R."/>
            <person name="Lipzen A."/>
            <person name="Clum A."/>
            <person name="Drula E."/>
            <person name="Henrissat B."/>
            <person name="Kohler A."/>
            <person name="Grigoriev I.V."/>
            <person name="Martin F.M."/>
            <person name="Hacquard S."/>
        </authorList>
    </citation>
    <scope>NUCLEOTIDE SEQUENCE</scope>
    <source>
        <strain evidence="2">MPI-CAGE-AT-0016</strain>
    </source>
</reference>
<organism evidence="2 3">
    <name type="scientific">Plectosphaerella cucumerina</name>
    <dbReference type="NCBI Taxonomy" id="40658"/>
    <lineage>
        <taxon>Eukaryota</taxon>
        <taxon>Fungi</taxon>
        <taxon>Dikarya</taxon>
        <taxon>Ascomycota</taxon>
        <taxon>Pezizomycotina</taxon>
        <taxon>Sordariomycetes</taxon>
        <taxon>Hypocreomycetidae</taxon>
        <taxon>Glomerellales</taxon>
        <taxon>Plectosphaerellaceae</taxon>
        <taxon>Plectosphaerella</taxon>
    </lineage>
</organism>
<feature type="compositionally biased region" description="Basic residues" evidence="1">
    <location>
        <begin position="66"/>
        <end position="78"/>
    </location>
</feature>
<evidence type="ECO:0000313" key="3">
    <source>
        <dbReference type="Proteomes" id="UP000813385"/>
    </source>
</evidence>
<gene>
    <name evidence="2" type="ORF">B0T11DRAFT_319868</name>
</gene>
<dbReference type="Proteomes" id="UP000813385">
    <property type="component" value="Unassembled WGS sequence"/>
</dbReference>
<name>A0A8K0X3K9_9PEZI</name>
<dbReference type="PANTHER" id="PTHR42085:SF2">
    <property type="entry name" value="F-BOX DOMAIN-CONTAINING PROTEIN"/>
    <property type="match status" value="1"/>
</dbReference>
<proteinExistence type="predicted"/>
<evidence type="ECO:0000313" key="2">
    <source>
        <dbReference type="EMBL" id="KAH7358897.1"/>
    </source>
</evidence>
<accession>A0A8K0X3K9</accession>
<feature type="region of interest" description="Disordered" evidence="1">
    <location>
        <begin position="302"/>
        <end position="369"/>
    </location>
</feature>
<comment type="caution">
    <text evidence="2">The sequence shown here is derived from an EMBL/GenBank/DDBJ whole genome shotgun (WGS) entry which is preliminary data.</text>
</comment>
<feature type="compositionally biased region" description="Acidic residues" evidence="1">
    <location>
        <begin position="199"/>
        <end position="208"/>
    </location>
</feature>
<feature type="region of interest" description="Disordered" evidence="1">
    <location>
        <begin position="61"/>
        <end position="215"/>
    </location>
</feature>
<protein>
    <recommendedName>
        <fullName evidence="4">F-box domain-containing protein</fullName>
    </recommendedName>
</protein>
<feature type="compositionally biased region" description="Acidic residues" evidence="1">
    <location>
        <begin position="153"/>
        <end position="174"/>
    </location>
</feature>
<dbReference type="InterPro" id="IPR038883">
    <property type="entry name" value="AN11006-like"/>
</dbReference>
<feature type="compositionally biased region" description="Acidic residues" evidence="1">
    <location>
        <begin position="306"/>
        <end position="347"/>
    </location>
</feature>
<feature type="compositionally biased region" description="Basic and acidic residues" evidence="1">
    <location>
        <begin position="79"/>
        <end position="103"/>
    </location>
</feature>
<dbReference type="PANTHER" id="PTHR42085">
    <property type="entry name" value="F-BOX DOMAIN-CONTAINING PROTEIN"/>
    <property type="match status" value="1"/>
</dbReference>
<dbReference type="AlphaFoldDB" id="A0A8K0X3K9"/>
<evidence type="ECO:0000256" key="1">
    <source>
        <dbReference type="SAM" id="MobiDB-lite"/>
    </source>
</evidence>
<keyword evidence="3" id="KW-1185">Reference proteome</keyword>
<feature type="compositionally biased region" description="Low complexity" evidence="1">
    <location>
        <begin position="359"/>
        <end position="369"/>
    </location>
</feature>
<sequence>MPRQKRKNPAVWEEGSDVELEMPGPAQENQADRPFPPTVTRLWKTYHAEMETFKVQHAILEEQKEKQRKKDRKRRRKERAAEREKKMAAEVAERNAMREAAKIERKKKKDEEDAAKEERKAARAAKAAANKAEKEAKRLARAVKAAAKAAKDNDEDEDDQQDEEDDETVSETEDERPAPVKRAPILRPAKRLKTGPFIDESESETETEAEPRRPTRLPAFLRLPLEIREQIYIYLLAPDTDSRLRVQVCNGWTEPLLGRAHRQLRSQLHPAIMRVNSQIADECIQVLYGRNEFEYCLRDPSTESAEAQEDEEAAEAAEEITDADDADDDFEGTEYESETESDDDYEEPEPRHKTRTARRQPASQPAAAVTRAAAAPYDAFDPSVRINVRKFGHHYRRIRIRAEPGRSSPAYRTAMAQAIRVFTALEPRRARLHTLTLEITPQRDPDDENHVSFIDFFDPKGEVISAMRLLPCQFIRVLVHTELPSPETGLCETEIVLDLRHAASMRRARRGERDVWQGDCVAMEVRQRKATMEQRRMLSLQKLIMHQWEKQELWVDELGRPITREQYEVELAEAEDDWFWD</sequence>
<feature type="region of interest" description="Disordered" evidence="1">
    <location>
        <begin position="1"/>
        <end position="38"/>
    </location>
</feature>
<evidence type="ECO:0008006" key="4">
    <source>
        <dbReference type="Google" id="ProtNLM"/>
    </source>
</evidence>